<dbReference type="Proteomes" id="UP000318017">
    <property type="component" value="Chromosome"/>
</dbReference>
<evidence type="ECO:0000313" key="3">
    <source>
        <dbReference type="Proteomes" id="UP000318017"/>
    </source>
</evidence>
<keyword evidence="1" id="KW-1133">Transmembrane helix</keyword>
<proteinExistence type="predicted"/>
<feature type="transmembrane region" description="Helical" evidence="1">
    <location>
        <begin position="26"/>
        <end position="45"/>
    </location>
</feature>
<feature type="transmembrane region" description="Helical" evidence="1">
    <location>
        <begin position="65"/>
        <end position="87"/>
    </location>
</feature>
<evidence type="ECO:0000256" key="1">
    <source>
        <dbReference type="SAM" id="Phobius"/>
    </source>
</evidence>
<name>A0A518G3C7_9BACT</name>
<reference evidence="2 3" key="1">
    <citation type="submission" date="2019-02" db="EMBL/GenBank/DDBJ databases">
        <title>Deep-cultivation of Planctomycetes and their phenomic and genomic characterization uncovers novel biology.</title>
        <authorList>
            <person name="Wiegand S."/>
            <person name="Jogler M."/>
            <person name="Boedeker C."/>
            <person name="Pinto D."/>
            <person name="Vollmers J."/>
            <person name="Rivas-Marin E."/>
            <person name="Kohn T."/>
            <person name="Peeters S.H."/>
            <person name="Heuer A."/>
            <person name="Rast P."/>
            <person name="Oberbeckmann S."/>
            <person name="Bunk B."/>
            <person name="Jeske O."/>
            <person name="Meyerdierks A."/>
            <person name="Storesund J.E."/>
            <person name="Kallscheuer N."/>
            <person name="Luecker S."/>
            <person name="Lage O.M."/>
            <person name="Pohl T."/>
            <person name="Merkel B.J."/>
            <person name="Hornburger P."/>
            <person name="Mueller R.-W."/>
            <person name="Bruemmer F."/>
            <person name="Labrenz M."/>
            <person name="Spormann A.M."/>
            <person name="Op den Camp H."/>
            <person name="Overmann J."/>
            <person name="Amann R."/>
            <person name="Jetten M.S.M."/>
            <person name="Mascher T."/>
            <person name="Medema M.H."/>
            <person name="Devos D.P."/>
            <person name="Kaster A.-K."/>
            <person name="Ovreas L."/>
            <person name="Rohde M."/>
            <person name="Galperin M.Y."/>
            <person name="Jogler C."/>
        </authorList>
    </citation>
    <scope>NUCLEOTIDE SEQUENCE [LARGE SCALE GENOMIC DNA]</scope>
    <source>
        <strain evidence="2 3">Q31a</strain>
    </source>
</reference>
<keyword evidence="1" id="KW-0472">Membrane</keyword>
<keyword evidence="1" id="KW-0812">Transmembrane</keyword>
<accession>A0A518G3C7</accession>
<dbReference type="AlphaFoldDB" id="A0A518G3C7"/>
<dbReference type="KEGG" id="ahel:Q31a_13870"/>
<organism evidence="2 3">
    <name type="scientific">Aureliella helgolandensis</name>
    <dbReference type="NCBI Taxonomy" id="2527968"/>
    <lineage>
        <taxon>Bacteria</taxon>
        <taxon>Pseudomonadati</taxon>
        <taxon>Planctomycetota</taxon>
        <taxon>Planctomycetia</taxon>
        <taxon>Pirellulales</taxon>
        <taxon>Pirellulaceae</taxon>
        <taxon>Aureliella</taxon>
    </lineage>
</organism>
<keyword evidence="3" id="KW-1185">Reference proteome</keyword>
<gene>
    <name evidence="2" type="ORF">Q31a_13870</name>
</gene>
<evidence type="ECO:0000313" key="2">
    <source>
        <dbReference type="EMBL" id="QDV23092.1"/>
    </source>
</evidence>
<sequence length="144" mass="15563">MSRSLYFLASYSLAVALPLALVRNTAFGFIACLVLPILWPTVNFVGGKRPLHGLVPQGATSRLQILGLIVIVGIWVFATVTTTSSLLPVPQTIVRSASATLLTFAVLILLRCREGHSNSRKLCFVSDAFLMCGFCLFSLSLDMS</sequence>
<protein>
    <submittedName>
        <fullName evidence="2">Uncharacterized protein</fullName>
    </submittedName>
</protein>
<dbReference type="EMBL" id="CP036298">
    <property type="protein sequence ID" value="QDV23092.1"/>
    <property type="molecule type" value="Genomic_DNA"/>
</dbReference>
<feature type="transmembrane region" description="Helical" evidence="1">
    <location>
        <begin position="93"/>
        <end position="110"/>
    </location>
</feature>
<feature type="transmembrane region" description="Helical" evidence="1">
    <location>
        <begin position="122"/>
        <end position="141"/>
    </location>
</feature>